<comment type="subcellular location">
    <subcellularLocation>
        <location evidence="1">Endoplasmic reticulum</location>
    </subcellularLocation>
</comment>
<keyword evidence="11" id="KW-1185">Reference proteome</keyword>
<feature type="binding site" evidence="6">
    <location>
        <position position="606"/>
    </location>
    <ligand>
        <name>Ca(2+)</name>
        <dbReference type="ChEBI" id="CHEBI:29108"/>
    </ligand>
</feature>
<comment type="similarity">
    <text evidence="2 7">Belongs to the glycosyl hydrolase 47 family.</text>
</comment>
<feature type="chain" id="PRO_5008598448" description="alpha-1,2-Mannosidase" evidence="9">
    <location>
        <begin position="33"/>
        <end position="1112"/>
    </location>
</feature>
<evidence type="ECO:0000256" key="3">
    <source>
        <dbReference type="ARBA" id="ARBA00022824"/>
    </source>
</evidence>
<feature type="region of interest" description="Disordered" evidence="8">
    <location>
        <begin position="1013"/>
        <end position="1040"/>
    </location>
</feature>
<dbReference type="SUPFAM" id="SSF48225">
    <property type="entry name" value="Seven-hairpin glycosidases"/>
    <property type="match status" value="1"/>
</dbReference>
<dbReference type="InterPro" id="IPR044674">
    <property type="entry name" value="EDEM1/2/3"/>
</dbReference>
<evidence type="ECO:0000256" key="6">
    <source>
        <dbReference type="PIRSR" id="PIRSR601382-2"/>
    </source>
</evidence>
<keyword evidence="6" id="KW-0106">Calcium</keyword>
<feature type="active site" evidence="5">
    <location>
        <position position="372"/>
    </location>
</feature>
<comment type="caution">
    <text evidence="10">The sequence shown here is derived from an EMBL/GenBank/DDBJ whole genome shotgun (WGS) entry which is preliminary data.</text>
</comment>
<evidence type="ECO:0000256" key="2">
    <source>
        <dbReference type="ARBA" id="ARBA00007658"/>
    </source>
</evidence>
<dbReference type="EMBL" id="LGUA01000052">
    <property type="protein sequence ID" value="OAX84746.1"/>
    <property type="molecule type" value="Genomic_DNA"/>
</dbReference>
<dbReference type="GO" id="GO:0005975">
    <property type="term" value="P:carbohydrate metabolic process"/>
    <property type="evidence" value="ECO:0007669"/>
    <property type="project" value="InterPro"/>
</dbReference>
<organism evidence="10 11">
    <name type="scientific">Emergomyces africanus</name>
    <dbReference type="NCBI Taxonomy" id="1955775"/>
    <lineage>
        <taxon>Eukaryota</taxon>
        <taxon>Fungi</taxon>
        <taxon>Dikarya</taxon>
        <taxon>Ascomycota</taxon>
        <taxon>Pezizomycotina</taxon>
        <taxon>Eurotiomycetes</taxon>
        <taxon>Eurotiomycetidae</taxon>
        <taxon>Onygenales</taxon>
        <taxon>Ajellomycetaceae</taxon>
        <taxon>Emergomyces</taxon>
    </lineage>
</organism>
<evidence type="ECO:0000313" key="10">
    <source>
        <dbReference type="EMBL" id="OAX84746.1"/>
    </source>
</evidence>
<keyword evidence="7" id="KW-0378">Hydrolase</keyword>
<reference evidence="10 11" key="1">
    <citation type="submission" date="2015-07" db="EMBL/GenBank/DDBJ databases">
        <title>Emmonsia species relationships and genome sequence.</title>
        <authorList>
            <person name="Cuomo C.A."/>
            <person name="Schwartz I.S."/>
            <person name="Kenyon C."/>
            <person name="de Hoog G.S."/>
            <person name="Govender N.P."/>
            <person name="Botha A."/>
            <person name="Moreno L."/>
            <person name="de Vries M."/>
            <person name="Munoz J.F."/>
            <person name="Stielow J.B."/>
        </authorList>
    </citation>
    <scope>NUCLEOTIDE SEQUENCE [LARGE SCALE GENOMIC DNA]</scope>
    <source>
        <strain evidence="10 11">CBS 136260</strain>
    </source>
</reference>
<dbReference type="GO" id="GO:1904380">
    <property type="term" value="P:endoplasmic reticulum mannose trimming"/>
    <property type="evidence" value="ECO:0007669"/>
    <property type="project" value="InterPro"/>
</dbReference>
<feature type="compositionally biased region" description="Basic and acidic residues" evidence="8">
    <location>
        <begin position="281"/>
        <end position="293"/>
    </location>
</feature>
<dbReference type="STRING" id="1658172.A0A1B7P6T0"/>
<dbReference type="PANTHER" id="PTHR45679:SF5">
    <property type="entry name" value="ER DEGRADATION-ENHANCING ALPHA-MANNOSIDASE-LIKE PROTEIN 1"/>
    <property type="match status" value="1"/>
</dbReference>
<dbReference type="GO" id="GO:0005509">
    <property type="term" value="F:calcium ion binding"/>
    <property type="evidence" value="ECO:0007669"/>
    <property type="project" value="InterPro"/>
</dbReference>
<dbReference type="InterPro" id="IPR012341">
    <property type="entry name" value="6hp_glycosidase-like_sf"/>
</dbReference>
<dbReference type="Proteomes" id="UP000091918">
    <property type="component" value="Unassembled WGS sequence"/>
</dbReference>
<evidence type="ECO:0000256" key="5">
    <source>
        <dbReference type="PIRSR" id="PIRSR601382-1"/>
    </source>
</evidence>
<dbReference type="GO" id="GO:0036503">
    <property type="term" value="P:ERAD pathway"/>
    <property type="evidence" value="ECO:0007669"/>
    <property type="project" value="UniProtKB-ARBA"/>
</dbReference>
<name>A0A1B7P6T0_9EURO</name>
<dbReference type="Pfam" id="PF01532">
    <property type="entry name" value="Glyco_hydro_47"/>
    <property type="match status" value="1"/>
</dbReference>
<dbReference type="InterPro" id="IPR001382">
    <property type="entry name" value="Glyco_hydro_47"/>
</dbReference>
<sequence>MSGIRCGAEFDLLAWVLAIVAVLSLWIPPARAMSAGQIRELRKETEHMFYHGFENYMKHAFPEDELKPVSCQPLTRDRENPAHVELNDVLGNYSLTLVDSLSTLAILSSVSPSSSSDSDSDLESTRKAWGYFQDGVRDLVELYGDGSDGPAGTGSRGKGFDSDSKVQVFETVIRGLGGLLSAHLFAVGELPIRGYAPPEDEASFAKLWDKSGHTKGSPGIRWENGFVYDGQLLRLAMDLGTRILPAFYTSTGLPYPRVNLRHGVPFYTNSPFNANTTPEAPAHETSDHGKQEAKPSQSPEVTETCSAGAGSLVLECTVLSRLTGDGRFEELAKRAFWAVWARRSDIGLIGAGIDAESGKWVNSFTGIGAGIDSFFEYALKSHILLAEGDPPPPNLTSPFHQFDDLSFPISEAEHSPDAFLNVWQESRTAIRHHLYRGSAYQHPHYVQGDITTGATRAFWIDSLSAYFPGLLTLSGDVDWAIEAHLLHTAIWTRFSAFPERWNVATGNIENGLGWWGGRPEFIESTYYLYRATQDPWYLYVGEMTLRDIKRRCRTRCGWAGLQDVRNGQLSDRMESFFLGETTKYLFLLFNPEHPLNDLDAPFVFSTEGHPLIIPKSTTKTTKKKIKPESTLRSDVQYASKETCSAPAAPLPFGASSTASRPDFFHAASLARLHLMPSRPQADSPILEYAIDHPSISMSDLISPSNYTYFPWTLPLEVIPPDATSAPMALRPTLDLTFPQLVNTILGPGSLERVQGGVLIKSVSGLRLGLIQDVPLFMDDMSGNTEGYRVQVINNLPLGKYEKVYISKEVTDTLNSDDPNFTRVLDSTLLDVVLDLKSEDTPNGNASSTVTTATNSQVLREDLDELRPTVDASNMKLVFASFMNQVTSLLRDDSDSPTPELSSSQISTIRISVPATTSAGKGSTSLPDVEDSILYPPASKSNKAKKSLYRLPWSTIYLSDELCDHRLPASVPRTHQIIVIKRGGCNFSQKIQNIPSFRPTSVSLQLVIIVSYPQPGDRPPTSTSSSTSNPDTYHDTASPAGIMDPEESYLIRPLLDEIQTVAGGIPRPNPLSVILVAGGDQTYNHFKHAVGVGLRRRYEIRSQGIPIGNLIVI</sequence>
<dbReference type="GO" id="GO:0044322">
    <property type="term" value="C:endoplasmic reticulum quality control compartment"/>
    <property type="evidence" value="ECO:0007669"/>
    <property type="project" value="GOC"/>
</dbReference>
<evidence type="ECO:0000256" key="4">
    <source>
        <dbReference type="ARBA" id="ARBA00023180"/>
    </source>
</evidence>
<evidence type="ECO:0000256" key="7">
    <source>
        <dbReference type="RuleBase" id="RU361193"/>
    </source>
</evidence>
<dbReference type="InterPro" id="IPR036026">
    <property type="entry name" value="Seven-hairpin_glycosidases"/>
</dbReference>
<dbReference type="PANTHER" id="PTHR45679">
    <property type="entry name" value="ER DEGRADATION-ENHANCING ALPHA-MANNOSIDASE-LIKE PROTEIN 2"/>
    <property type="match status" value="1"/>
</dbReference>
<comment type="cofactor">
    <cofactor evidence="6">
        <name>Ca(2+)</name>
        <dbReference type="ChEBI" id="CHEBI:29108"/>
    </cofactor>
</comment>
<dbReference type="OrthoDB" id="8118055at2759"/>
<evidence type="ECO:0000256" key="1">
    <source>
        <dbReference type="ARBA" id="ARBA00004240"/>
    </source>
</evidence>
<dbReference type="UniPathway" id="UPA00378"/>
<feature type="active site" description="Proton donor" evidence="5">
    <location>
        <position position="170"/>
    </location>
</feature>
<dbReference type="Gene3D" id="1.50.10.10">
    <property type="match status" value="1"/>
</dbReference>
<feature type="region of interest" description="Disordered" evidence="8">
    <location>
        <begin position="271"/>
        <end position="304"/>
    </location>
</feature>
<accession>A0A1B7P6T0</accession>
<keyword evidence="4" id="KW-0325">Glycoprotein</keyword>
<dbReference type="AlphaFoldDB" id="A0A1B7P6T0"/>
<feature type="compositionally biased region" description="Polar residues" evidence="8">
    <location>
        <begin position="294"/>
        <end position="304"/>
    </location>
</feature>
<keyword evidence="6" id="KW-0479">Metal-binding</keyword>
<dbReference type="GO" id="GO:0004571">
    <property type="term" value="F:mannosyl-oligosaccharide 1,2-alpha-mannosidase activity"/>
    <property type="evidence" value="ECO:0007669"/>
    <property type="project" value="InterPro"/>
</dbReference>
<evidence type="ECO:0000313" key="11">
    <source>
        <dbReference type="Proteomes" id="UP000091918"/>
    </source>
</evidence>
<proteinExistence type="inferred from homology"/>
<feature type="signal peptide" evidence="9">
    <location>
        <begin position="1"/>
        <end position="32"/>
    </location>
</feature>
<evidence type="ECO:0000256" key="9">
    <source>
        <dbReference type="SAM" id="SignalP"/>
    </source>
</evidence>
<feature type="active site" evidence="5">
    <location>
        <position position="520"/>
    </location>
</feature>
<evidence type="ECO:0000256" key="8">
    <source>
        <dbReference type="SAM" id="MobiDB-lite"/>
    </source>
</evidence>
<dbReference type="EC" id="3.2.1.-" evidence="7"/>
<gene>
    <name evidence="10" type="ORF">ACJ72_00885</name>
</gene>
<feature type="active site" description="Proton donor" evidence="5">
    <location>
        <position position="499"/>
    </location>
</feature>
<keyword evidence="9" id="KW-0732">Signal</keyword>
<keyword evidence="7" id="KW-0326">Glycosidase</keyword>
<keyword evidence="3" id="KW-0256">Endoplasmic reticulum</keyword>
<dbReference type="PRINTS" id="PR00747">
    <property type="entry name" value="GLYHDRLASE47"/>
</dbReference>
<protein>
    <recommendedName>
        <fullName evidence="7">alpha-1,2-Mannosidase</fullName>
        <ecNumber evidence="7">3.2.1.-</ecNumber>
    </recommendedName>
</protein>
<dbReference type="GO" id="GO:0016020">
    <property type="term" value="C:membrane"/>
    <property type="evidence" value="ECO:0007669"/>
    <property type="project" value="InterPro"/>
</dbReference>